<name>A0A975AMG6_9GAMM</name>
<dbReference type="RefSeq" id="WP_207326253.1">
    <property type="nucleotide sequence ID" value="NZ_CP071504.1"/>
</dbReference>
<keyword evidence="17" id="KW-1185">Reference proteome</keyword>
<evidence type="ECO:0000259" key="15">
    <source>
        <dbReference type="Pfam" id="PF07715"/>
    </source>
</evidence>
<evidence type="ECO:0000313" key="16">
    <source>
        <dbReference type="EMBL" id="QSX31816.1"/>
    </source>
</evidence>
<dbReference type="Pfam" id="PF00593">
    <property type="entry name" value="TonB_dep_Rec_b-barrel"/>
    <property type="match status" value="1"/>
</dbReference>
<evidence type="ECO:0000256" key="7">
    <source>
        <dbReference type="ARBA" id="ARBA00023065"/>
    </source>
</evidence>
<feature type="domain" description="TonB-dependent receptor-like beta-barrel" evidence="14">
    <location>
        <begin position="258"/>
        <end position="700"/>
    </location>
</feature>
<keyword evidence="13" id="KW-0732">Signal</keyword>
<evidence type="ECO:0000313" key="17">
    <source>
        <dbReference type="Proteomes" id="UP000663281"/>
    </source>
</evidence>
<dbReference type="AlphaFoldDB" id="A0A975AMG6"/>
<dbReference type="InterPro" id="IPR000531">
    <property type="entry name" value="Beta-barrel_TonB"/>
</dbReference>
<gene>
    <name evidence="16" type="ORF">JYB88_07030</name>
</gene>
<feature type="domain" description="TonB-dependent receptor plug" evidence="15">
    <location>
        <begin position="65"/>
        <end position="171"/>
    </location>
</feature>
<evidence type="ECO:0000256" key="9">
    <source>
        <dbReference type="ARBA" id="ARBA00023136"/>
    </source>
</evidence>
<keyword evidence="4" id="KW-0410">Iron transport</keyword>
<feature type="signal peptide" evidence="13">
    <location>
        <begin position="1"/>
        <end position="36"/>
    </location>
</feature>
<evidence type="ECO:0000256" key="4">
    <source>
        <dbReference type="ARBA" id="ARBA00022496"/>
    </source>
</evidence>
<evidence type="ECO:0000256" key="5">
    <source>
        <dbReference type="ARBA" id="ARBA00022692"/>
    </source>
</evidence>
<dbReference type="SUPFAM" id="SSF56935">
    <property type="entry name" value="Porins"/>
    <property type="match status" value="1"/>
</dbReference>
<organism evidence="16 17">
    <name type="scientific">Shewanella cyperi</name>
    <dbReference type="NCBI Taxonomy" id="2814292"/>
    <lineage>
        <taxon>Bacteria</taxon>
        <taxon>Pseudomonadati</taxon>
        <taxon>Pseudomonadota</taxon>
        <taxon>Gammaproteobacteria</taxon>
        <taxon>Alteromonadales</taxon>
        <taxon>Shewanellaceae</taxon>
        <taxon>Shewanella</taxon>
    </lineage>
</organism>
<proteinExistence type="inferred from homology"/>
<evidence type="ECO:0000256" key="13">
    <source>
        <dbReference type="SAM" id="SignalP"/>
    </source>
</evidence>
<dbReference type="KEGG" id="scyp:JYB88_07030"/>
<protein>
    <submittedName>
        <fullName evidence="16">TonB-dependent receptor</fullName>
    </submittedName>
</protein>
<evidence type="ECO:0000256" key="10">
    <source>
        <dbReference type="ARBA" id="ARBA00023237"/>
    </source>
</evidence>
<keyword evidence="3 11" id="KW-1134">Transmembrane beta strand</keyword>
<keyword evidence="9 11" id="KW-0472">Membrane</keyword>
<keyword evidence="10 11" id="KW-0998">Cell outer membrane</keyword>
<dbReference type="Pfam" id="PF07715">
    <property type="entry name" value="Plug"/>
    <property type="match status" value="1"/>
</dbReference>
<evidence type="ECO:0000256" key="3">
    <source>
        <dbReference type="ARBA" id="ARBA00022452"/>
    </source>
</evidence>
<evidence type="ECO:0000256" key="1">
    <source>
        <dbReference type="ARBA" id="ARBA00004571"/>
    </source>
</evidence>
<evidence type="ECO:0000256" key="6">
    <source>
        <dbReference type="ARBA" id="ARBA00023004"/>
    </source>
</evidence>
<dbReference type="GO" id="GO:0006826">
    <property type="term" value="P:iron ion transport"/>
    <property type="evidence" value="ECO:0007669"/>
    <property type="project" value="UniProtKB-KW"/>
</dbReference>
<dbReference type="EMBL" id="CP071504">
    <property type="protein sequence ID" value="QSX31816.1"/>
    <property type="molecule type" value="Genomic_DNA"/>
</dbReference>
<evidence type="ECO:0000256" key="2">
    <source>
        <dbReference type="ARBA" id="ARBA00022448"/>
    </source>
</evidence>
<keyword evidence="7" id="KW-0406">Ion transport</keyword>
<dbReference type="PROSITE" id="PS52016">
    <property type="entry name" value="TONB_DEPENDENT_REC_3"/>
    <property type="match status" value="1"/>
</dbReference>
<comment type="subcellular location">
    <subcellularLocation>
        <location evidence="1 11">Cell outer membrane</location>
        <topology evidence="1 11">Multi-pass membrane protein</topology>
    </subcellularLocation>
</comment>
<keyword evidence="8 12" id="KW-0798">TonB box</keyword>
<evidence type="ECO:0000256" key="8">
    <source>
        <dbReference type="ARBA" id="ARBA00023077"/>
    </source>
</evidence>
<accession>A0A975AMG6</accession>
<reference evidence="16 17" key="1">
    <citation type="submission" date="2021-03" db="EMBL/GenBank/DDBJ databases">
        <title>Novel species identification of genus Shewanella.</title>
        <authorList>
            <person name="Liu G."/>
            <person name="Zhang Q."/>
        </authorList>
    </citation>
    <scope>NUCLEOTIDE SEQUENCE [LARGE SCALE GENOMIC DNA]</scope>
    <source>
        <strain evidence="16 17">FJAT-53726</strain>
    </source>
</reference>
<keyword evidence="5 11" id="KW-0812">Transmembrane</keyword>
<keyword evidence="2 11" id="KW-0813">Transport</keyword>
<dbReference type="Gene3D" id="2.40.170.20">
    <property type="entry name" value="TonB-dependent receptor, beta-barrel domain"/>
    <property type="match status" value="1"/>
</dbReference>
<feature type="chain" id="PRO_5037859542" evidence="13">
    <location>
        <begin position="37"/>
        <end position="743"/>
    </location>
</feature>
<evidence type="ECO:0000256" key="12">
    <source>
        <dbReference type="RuleBase" id="RU003357"/>
    </source>
</evidence>
<keyword evidence="16" id="KW-0675">Receptor</keyword>
<dbReference type="InterPro" id="IPR039426">
    <property type="entry name" value="TonB-dep_rcpt-like"/>
</dbReference>
<dbReference type="InterPro" id="IPR036942">
    <property type="entry name" value="Beta-barrel_TonB_sf"/>
</dbReference>
<comment type="similarity">
    <text evidence="11 12">Belongs to the TonB-dependent receptor family.</text>
</comment>
<dbReference type="PANTHER" id="PTHR32552">
    <property type="entry name" value="FERRICHROME IRON RECEPTOR-RELATED"/>
    <property type="match status" value="1"/>
</dbReference>
<dbReference type="Proteomes" id="UP000663281">
    <property type="component" value="Chromosome"/>
</dbReference>
<dbReference type="PANTHER" id="PTHR32552:SF81">
    <property type="entry name" value="TONB-DEPENDENT OUTER MEMBRANE RECEPTOR"/>
    <property type="match status" value="1"/>
</dbReference>
<sequence>MLSKTSFSKSFSSQLLTKAPVALAIAAALGSVAVQAADAPSDKAGADPEAMEVMLVTADFRGIAVEKIPSSVTVIDAQKIEDEGARHFEDLLGTVANFNWSGGTSRPRYFQIRGVGEQEEYKGAPNSSIGYLIDDIDLSGLGMVSSMYDMQQAEVLRGPQGTRYGANALAGLIYLKSKDPTETFEHGARVSLGNDKLRTFSGFSSGPMMDSGELLYRVALEKHYQDGFRDNPYLGRGDTNERDELSLRAKLRWYASDTTQADLVLMHANFDNGYDTWTLDNNGFDTLTDAPGTDNQRSTGIGLKLHFTDIDGAELTSLTSYAATDHHHGYDGDWANPEFWAARQCVDDYDVNGNGDYEELLPCQYDYTWDKRGDRATVSQEFRLTSTEAGRIFDGSTDWLLGIYGMDLKEDNNTESFYNAWPDEMLISSYEARNLALFGQLDSDLGQGYNLSVGARLERRHADYSDDAGDAFDPSETMWGGHIALGKALNDNHNLYLRLARGYKAGGFNMSLPVELADKKEFDTEILYNYEIGLKSSFFEGNADTKLALFYMDRQDQQVSASQQDPEKPQRFILFTENAGSSSNYGAELEGNWYASDNLHFYGSVGYLQTEYGDYSYQDKYGGEVDLSGRELAHAPNWTWAVGSTWRSDRGFFVNLNANGKSQFYYSDSNDSKSKGYGVVNARMGYEADAWSLYLWGRNLLDKEYGVRGFYFGNEPDNGWADKQYIRYGDPRAFGLTFDLRLM</sequence>
<dbReference type="InterPro" id="IPR012910">
    <property type="entry name" value="Plug_dom"/>
</dbReference>
<evidence type="ECO:0000256" key="11">
    <source>
        <dbReference type="PROSITE-ProRule" id="PRU01360"/>
    </source>
</evidence>
<keyword evidence="6" id="KW-0408">Iron</keyword>
<dbReference type="GO" id="GO:0009279">
    <property type="term" value="C:cell outer membrane"/>
    <property type="evidence" value="ECO:0007669"/>
    <property type="project" value="UniProtKB-SubCell"/>
</dbReference>
<evidence type="ECO:0000259" key="14">
    <source>
        <dbReference type="Pfam" id="PF00593"/>
    </source>
</evidence>